<proteinExistence type="predicted"/>
<accession>A0A016UAS5</accession>
<keyword evidence="2" id="KW-1185">Reference proteome</keyword>
<sequence length="66" mass="7583">MTQIRHRGDDPIVSSAVAPHAFRGRERVTAIDAHCMLRCFETYRRLCNLRFCGNAETFRKIELGTS</sequence>
<dbReference type="Proteomes" id="UP000024635">
    <property type="component" value="Unassembled WGS sequence"/>
</dbReference>
<reference evidence="2" key="1">
    <citation type="journal article" date="2015" name="Nat. Genet.">
        <title>The genome and transcriptome of the zoonotic hookworm Ancylostoma ceylanicum identify infection-specific gene families.</title>
        <authorList>
            <person name="Schwarz E.M."/>
            <person name="Hu Y."/>
            <person name="Antoshechkin I."/>
            <person name="Miller M.M."/>
            <person name="Sternberg P.W."/>
            <person name="Aroian R.V."/>
        </authorList>
    </citation>
    <scope>NUCLEOTIDE SEQUENCE</scope>
    <source>
        <strain evidence="2">HY135</strain>
    </source>
</reference>
<evidence type="ECO:0000313" key="1">
    <source>
        <dbReference type="EMBL" id="EYC12414.1"/>
    </source>
</evidence>
<gene>
    <name evidence="1" type="primary">Acey_s0047.g1467</name>
    <name evidence="1" type="ORF">Y032_0047g1467</name>
</gene>
<dbReference type="EMBL" id="JARK01001383">
    <property type="protein sequence ID" value="EYC12414.1"/>
    <property type="molecule type" value="Genomic_DNA"/>
</dbReference>
<organism evidence="1 2">
    <name type="scientific">Ancylostoma ceylanicum</name>
    <dbReference type="NCBI Taxonomy" id="53326"/>
    <lineage>
        <taxon>Eukaryota</taxon>
        <taxon>Metazoa</taxon>
        <taxon>Ecdysozoa</taxon>
        <taxon>Nematoda</taxon>
        <taxon>Chromadorea</taxon>
        <taxon>Rhabditida</taxon>
        <taxon>Rhabditina</taxon>
        <taxon>Rhabditomorpha</taxon>
        <taxon>Strongyloidea</taxon>
        <taxon>Ancylostomatidae</taxon>
        <taxon>Ancylostomatinae</taxon>
        <taxon>Ancylostoma</taxon>
    </lineage>
</organism>
<protein>
    <submittedName>
        <fullName evidence="1">Uncharacterized protein</fullName>
    </submittedName>
</protein>
<comment type="caution">
    <text evidence="1">The sequence shown here is derived from an EMBL/GenBank/DDBJ whole genome shotgun (WGS) entry which is preliminary data.</text>
</comment>
<dbReference type="AlphaFoldDB" id="A0A016UAS5"/>
<name>A0A016UAS5_9BILA</name>
<evidence type="ECO:0000313" key="2">
    <source>
        <dbReference type="Proteomes" id="UP000024635"/>
    </source>
</evidence>